<organism evidence="1 2">
    <name type="scientific">Thermoflavimicrobium daqui</name>
    <dbReference type="NCBI Taxonomy" id="2137476"/>
    <lineage>
        <taxon>Bacteria</taxon>
        <taxon>Bacillati</taxon>
        <taxon>Bacillota</taxon>
        <taxon>Bacilli</taxon>
        <taxon>Bacillales</taxon>
        <taxon>Thermoactinomycetaceae</taxon>
        <taxon>Thermoflavimicrobium</taxon>
    </lineage>
</organism>
<evidence type="ECO:0000313" key="1">
    <source>
        <dbReference type="EMBL" id="RAL23376.1"/>
    </source>
</evidence>
<dbReference type="Proteomes" id="UP000251213">
    <property type="component" value="Unassembled WGS sequence"/>
</dbReference>
<comment type="caution">
    <text evidence="1">The sequence shown here is derived from an EMBL/GenBank/DDBJ whole genome shotgun (WGS) entry which is preliminary data.</text>
</comment>
<dbReference type="Gene3D" id="3.30.470.20">
    <property type="entry name" value="ATP-grasp fold, B domain"/>
    <property type="match status" value="1"/>
</dbReference>
<proteinExistence type="predicted"/>
<dbReference type="InterPro" id="IPR026838">
    <property type="entry name" value="YheC/D"/>
</dbReference>
<dbReference type="SUPFAM" id="SSF56059">
    <property type="entry name" value="Glutathione synthetase ATP-binding domain-like"/>
    <property type="match status" value="1"/>
</dbReference>
<dbReference type="RefSeq" id="WP_113659361.1">
    <property type="nucleotide sequence ID" value="NZ_KZ845668.1"/>
</dbReference>
<dbReference type="Pfam" id="PF14398">
    <property type="entry name" value="ATPgrasp_YheCD"/>
    <property type="match status" value="1"/>
</dbReference>
<evidence type="ECO:0000313" key="2">
    <source>
        <dbReference type="Proteomes" id="UP000251213"/>
    </source>
</evidence>
<evidence type="ECO:0008006" key="3">
    <source>
        <dbReference type="Google" id="ProtNLM"/>
    </source>
</evidence>
<name>A0A364K3S7_9BACL</name>
<dbReference type="OrthoDB" id="7869153at2"/>
<sequence>MRIRRYQQIASKALKTMVLLKHDSVKPYIPESGWYHQETLLSMLEKYTSVYIKPDKGGGGEGIIRIRQIQDEIYEYCSPYHCRYVVGKKQLIKAIDRKLSPLKRYIIQQGISLATIKDRPFDLRIFLQKPDEKWELTGMVAKIASPGQIVTNYCKGSRPCEVSRVLRYITRNNEKKMSELFYELYYLSKNVAKILNHRFNGLKELGIDVGIDKQNHIWIFEVNTRPRFKMFSKLVNPIMYNQIVKNHKKII</sequence>
<keyword evidence="2" id="KW-1185">Reference proteome</keyword>
<gene>
    <name evidence="1" type="ORF">DL897_11855</name>
</gene>
<accession>A0A364K3S7</accession>
<protein>
    <recommendedName>
        <fullName evidence="3">YheC/YheD family protein</fullName>
    </recommendedName>
</protein>
<reference evidence="1 2" key="2">
    <citation type="submission" date="2018-06" db="EMBL/GenBank/DDBJ databases">
        <authorList>
            <person name="Zhirakovskaya E."/>
        </authorList>
    </citation>
    <scope>NUCLEOTIDE SEQUENCE [LARGE SCALE GENOMIC DNA]</scope>
    <source>
        <strain evidence="1 2">FBKL4.011</strain>
    </source>
</reference>
<reference evidence="1 2" key="1">
    <citation type="submission" date="2018-06" db="EMBL/GenBank/DDBJ databases">
        <title>Thermoflavimicrobium daqus sp. nov., a thermophilic microbe isolated from Moutai-flavour Daqu.</title>
        <authorList>
            <person name="Wang X."/>
            <person name="Zhou H."/>
        </authorList>
    </citation>
    <scope>NUCLEOTIDE SEQUENCE [LARGE SCALE GENOMIC DNA]</scope>
    <source>
        <strain evidence="1 2">FBKL4.011</strain>
    </source>
</reference>
<dbReference type="AlphaFoldDB" id="A0A364K3S7"/>
<dbReference type="EMBL" id="QJKK01000006">
    <property type="protein sequence ID" value="RAL23376.1"/>
    <property type="molecule type" value="Genomic_DNA"/>
</dbReference>